<reference evidence="4 5" key="1">
    <citation type="submission" date="2023-07" db="EMBL/GenBank/DDBJ databases">
        <title>Genomic Encyclopedia of Type Strains, Phase IV (KMG-IV): sequencing the most valuable type-strain genomes for metagenomic binning, comparative biology and taxonomic classification.</title>
        <authorList>
            <person name="Goeker M."/>
        </authorList>
    </citation>
    <scope>NUCLEOTIDE SEQUENCE [LARGE SCALE GENOMIC DNA]</scope>
    <source>
        <strain evidence="4 5">DSM 19598</strain>
    </source>
</reference>
<proteinExistence type="predicted"/>
<gene>
    <name evidence="4" type="ORF">J2S25_002514</name>
</gene>
<evidence type="ECO:0000313" key="4">
    <source>
        <dbReference type="EMBL" id="MDQ0414306.1"/>
    </source>
</evidence>
<dbReference type="PANTHER" id="PTHR11365">
    <property type="entry name" value="5-OXOPROLINASE RELATED"/>
    <property type="match status" value="1"/>
</dbReference>
<organism evidence="4 5">
    <name type="scientific">Mesobacillus stamsii</name>
    <dbReference type="NCBI Taxonomy" id="225347"/>
    <lineage>
        <taxon>Bacteria</taxon>
        <taxon>Bacillati</taxon>
        <taxon>Bacillota</taxon>
        <taxon>Bacilli</taxon>
        <taxon>Bacillales</taxon>
        <taxon>Bacillaceae</taxon>
        <taxon>Mesobacillus</taxon>
    </lineage>
</organism>
<protein>
    <submittedName>
        <fullName evidence="4">Acetone carboxylase beta subunit</fullName>
        <ecNumber evidence="4">6.4.1.6</ecNumber>
    </submittedName>
</protein>
<accession>A0ABU0FWK7</accession>
<keyword evidence="4" id="KW-0436">Ligase</keyword>
<dbReference type="InterPro" id="IPR043129">
    <property type="entry name" value="ATPase_NBD"/>
</dbReference>
<feature type="domain" description="Acetophenone carboxylase-like C-terminal" evidence="3">
    <location>
        <begin position="519"/>
        <end position="709"/>
    </location>
</feature>
<keyword evidence="5" id="KW-1185">Reference proteome</keyword>
<sequence length="710" mass="77972">MAKSQILAIDAGGTMTDTFIIDENGDFVVGKAQTTPLDEHIGLLNSARDALSQWDTKIEEEFPKLLAGVYSGTAMLNRLVSRVGRRVGLVVNKGMEDNHRMGRGLQSFLGYSYSDRIHINTHHFDSPLVPRKWTVGITERVDLFGSVVIPLYDHEIEPAIQKLIDEDVEAIVISFLHSYKYPAHERKVRDIAEQIIKKANKDIKVFATVDYYPVRKESHRTNTTIVEAYAAEPSRQTLANIDSALREAGTEFDLRIMASHGGTISIKANELARTCVSGPIGGMVGAKYLAEKLGLKNVACSDIGGTSFDIGLITQGELAINTSPDMARLVLSLPLVSMDTTGAGTGSFVRIDPNYGNISLGPDSAGSRVGVCYPGGGLDTVTVSDCHVVLGLINPNNFIGGIIKLSKEKAYEAVKKQVAEPLGLSVEDAAFGVIQLLESQLRNYLESMILGKGYSPSQYVCFSYGGGGPLHTAGYTKGLGFEDVLIPAWAAGFSAFGCGAADFEYRYDKTLDINVAEKAEYSDILMAGRELQTAWDELKKKVAEEFKKNDYSPEDVDFRLLYRMQYQGQLNDLEIEAPISAFHSVDEWESLIKTFEESYARVYAKAALSPELGYSITGAIVRGVVDVAKPQIPQEPLYGEVPPADAFLGEREIYWNGEFLQANIYEMEKLLPGNRIQAFSILESTATTLVVPLGFEAYLDENRIFHLKEL</sequence>
<dbReference type="Pfam" id="PF05378">
    <property type="entry name" value="Hydant_A_N"/>
    <property type="match status" value="1"/>
</dbReference>
<dbReference type="Pfam" id="PF01968">
    <property type="entry name" value="Hydantoinase_A"/>
    <property type="match status" value="1"/>
</dbReference>
<dbReference type="EMBL" id="JAUSUN010000014">
    <property type="protein sequence ID" value="MDQ0414306.1"/>
    <property type="molecule type" value="Genomic_DNA"/>
</dbReference>
<feature type="domain" description="Hydantoinase A/oxoprolinase" evidence="1">
    <location>
        <begin position="220"/>
        <end position="506"/>
    </location>
</feature>
<evidence type="ECO:0000313" key="5">
    <source>
        <dbReference type="Proteomes" id="UP001242313"/>
    </source>
</evidence>
<dbReference type="InterPro" id="IPR045079">
    <property type="entry name" value="Oxoprolinase-like"/>
</dbReference>
<dbReference type="EC" id="6.4.1.6" evidence="4"/>
<comment type="caution">
    <text evidence="4">The sequence shown here is derived from an EMBL/GenBank/DDBJ whole genome shotgun (WGS) entry which is preliminary data.</text>
</comment>
<feature type="domain" description="Hydantoinase/oxoprolinase N-terminal" evidence="2">
    <location>
        <begin position="7"/>
        <end position="195"/>
    </location>
</feature>
<dbReference type="PANTHER" id="PTHR11365:SF23">
    <property type="entry name" value="HYPOTHETICAL 5-OXOPROLINASE (EUROFUNG)-RELATED"/>
    <property type="match status" value="1"/>
</dbReference>
<name>A0ABU0FWK7_9BACI</name>
<evidence type="ECO:0000259" key="2">
    <source>
        <dbReference type="Pfam" id="PF05378"/>
    </source>
</evidence>
<dbReference type="GO" id="GO:0018710">
    <property type="term" value="F:acetone carboxylase activity"/>
    <property type="evidence" value="ECO:0007669"/>
    <property type="project" value="UniProtKB-EC"/>
</dbReference>
<dbReference type="Proteomes" id="UP001242313">
    <property type="component" value="Unassembled WGS sequence"/>
</dbReference>
<dbReference type="RefSeq" id="WP_084221757.1">
    <property type="nucleotide sequence ID" value="NZ_JAUSUN010000014.1"/>
</dbReference>
<dbReference type="InterPro" id="IPR002821">
    <property type="entry name" value="Hydantoinase_A"/>
</dbReference>
<dbReference type="SUPFAM" id="SSF53067">
    <property type="entry name" value="Actin-like ATPase domain"/>
    <property type="match status" value="1"/>
</dbReference>
<dbReference type="InterPro" id="IPR049517">
    <property type="entry name" value="ACX-like_C"/>
</dbReference>
<evidence type="ECO:0000259" key="3">
    <source>
        <dbReference type="Pfam" id="PF19278"/>
    </source>
</evidence>
<evidence type="ECO:0000259" key="1">
    <source>
        <dbReference type="Pfam" id="PF01968"/>
    </source>
</evidence>
<dbReference type="InterPro" id="IPR008040">
    <property type="entry name" value="Hydant_A_N"/>
</dbReference>
<dbReference type="Pfam" id="PF19278">
    <property type="entry name" value="Hydant_A_C"/>
    <property type="match status" value="1"/>
</dbReference>